<dbReference type="Pfam" id="PF02774">
    <property type="entry name" value="Semialdhyde_dhC"/>
    <property type="match status" value="1"/>
</dbReference>
<feature type="domain" description="Semialdehyde dehydrogenase NAD-binding" evidence="14">
    <location>
        <begin position="70"/>
        <end position="196"/>
    </location>
</feature>
<evidence type="ECO:0000256" key="9">
    <source>
        <dbReference type="ARBA" id="ARBA00023167"/>
    </source>
</evidence>
<keyword evidence="9" id="KW-0486">Methionine biosynthesis</keyword>
<comment type="catalytic activity">
    <reaction evidence="10">
        <text>L-aspartate 4-semialdehyde + phosphate + NADP(+) = 4-phospho-L-aspartate + NADPH + H(+)</text>
        <dbReference type="Rhea" id="RHEA:24284"/>
        <dbReference type="ChEBI" id="CHEBI:15378"/>
        <dbReference type="ChEBI" id="CHEBI:43474"/>
        <dbReference type="ChEBI" id="CHEBI:57535"/>
        <dbReference type="ChEBI" id="CHEBI:57783"/>
        <dbReference type="ChEBI" id="CHEBI:58349"/>
        <dbReference type="ChEBI" id="CHEBI:537519"/>
        <dbReference type="EC" id="1.2.1.11"/>
    </reaction>
    <physiologicalReaction direction="right-to-left" evidence="10">
        <dbReference type="Rhea" id="RHEA:24286"/>
    </physiologicalReaction>
</comment>
<dbReference type="GO" id="GO:0009088">
    <property type="term" value="P:threonine biosynthetic process"/>
    <property type="evidence" value="ECO:0007669"/>
    <property type="project" value="UniProtKB-UniPathway"/>
</dbReference>
<dbReference type="SUPFAM" id="SSF55347">
    <property type="entry name" value="Glyceraldehyde-3-phosphate dehydrogenase-like, C-terminal domain"/>
    <property type="match status" value="1"/>
</dbReference>
<dbReference type="InterPro" id="IPR051823">
    <property type="entry name" value="ASADH-related"/>
</dbReference>
<dbReference type="InterPro" id="IPR000534">
    <property type="entry name" value="Semialdehyde_DH_NAD-bd"/>
</dbReference>
<evidence type="ECO:0000256" key="11">
    <source>
        <dbReference type="ARBA" id="ARBA00049950"/>
    </source>
</evidence>
<dbReference type="FunFam" id="3.30.360.10:FF:000016">
    <property type="entry name" value="Probable aspartate-semialdehyde dehydrogenase"/>
    <property type="match status" value="1"/>
</dbReference>
<evidence type="ECO:0000256" key="3">
    <source>
        <dbReference type="ARBA" id="ARBA00010584"/>
    </source>
</evidence>
<sequence length="432" mass="46109">MSAAQQSTSAPPPSSGCGVDAPANPTVSRSVMGSSATIVIADDSSAHRSTFTPKPTHPRTSMQHPTAPIPVGVLGATGTVGQRFITLLAAHPWFAIHALGASPRSAGKPYKQAVNWKQVQPMPAQVKDMIVHECKADAFMECKIVFSGLDADVAGDIEEAFRAADLAVFSNAKNFRRDPHVPLIVPLVNPSHLAIIPQQQALFSPPLQKGFIVTNANCSTTGYVIPLYALEKAFGPLEAVLVTTMQAISGAGYPGVPSLDIMDNIVPYIAGEEEKIEWETLKILGGLAEDEATGVTTFDMHARQPLRVSAACNRVPVIDGHTECVSVRFSRRPPPSPQQVREALAAFTPDAQTLGCPSAPRHAVVVHEEPDRPQPRLDRYYQDGAGVNVGRVRQCQVLDIKFVVLANNVSIGAATSSIINAEVAVLKNVVQY</sequence>
<comment type="pathway">
    <text evidence="2">Amino-acid biosynthesis; L-threonine biosynthesis; L-threonine from L-aspartate: step 2/5.</text>
</comment>
<dbReference type="UniPathway" id="UPA00034">
    <property type="reaction ID" value="UER00016"/>
</dbReference>
<evidence type="ECO:0000256" key="1">
    <source>
        <dbReference type="ARBA" id="ARBA00005021"/>
    </source>
</evidence>
<protein>
    <recommendedName>
        <fullName evidence="12">Aspartate-semialdehyde dehydrogenase</fullName>
        <ecNumber evidence="4">1.2.1.11</ecNumber>
    </recommendedName>
</protein>
<dbReference type="EMBL" id="JAACJJ010000028">
    <property type="protein sequence ID" value="KAF5321541.1"/>
    <property type="molecule type" value="Genomic_DNA"/>
</dbReference>
<evidence type="ECO:0000256" key="2">
    <source>
        <dbReference type="ARBA" id="ARBA00005097"/>
    </source>
</evidence>
<evidence type="ECO:0000256" key="4">
    <source>
        <dbReference type="ARBA" id="ARBA00013120"/>
    </source>
</evidence>
<name>A0A8H5BEP8_9AGAR</name>
<dbReference type="PANTHER" id="PTHR46718">
    <property type="entry name" value="ASPARTATE-SEMIALDEHYDE DEHYDROGENASE"/>
    <property type="match status" value="1"/>
</dbReference>
<comment type="pathway">
    <text evidence="1">Amino-acid biosynthesis; L-methionine biosynthesis via de novo pathway; L-homoserine from L-aspartate: step 2/3.</text>
</comment>
<keyword evidence="16" id="KW-1185">Reference proteome</keyword>
<comment type="similarity">
    <text evidence="3">Belongs to the aspartate-semialdehyde dehydrogenase family.</text>
</comment>
<dbReference type="GO" id="GO:0009089">
    <property type="term" value="P:lysine biosynthetic process via diaminopimelate"/>
    <property type="evidence" value="ECO:0007669"/>
    <property type="project" value="UniProtKB-UniPathway"/>
</dbReference>
<feature type="region of interest" description="Disordered" evidence="13">
    <location>
        <begin position="1"/>
        <end position="28"/>
    </location>
</feature>
<dbReference type="GO" id="GO:0009086">
    <property type="term" value="P:methionine biosynthetic process"/>
    <property type="evidence" value="ECO:0007669"/>
    <property type="project" value="UniProtKB-KW"/>
</dbReference>
<dbReference type="UniPathway" id="UPA00050">
    <property type="reaction ID" value="UER00463"/>
</dbReference>
<dbReference type="GO" id="GO:0046983">
    <property type="term" value="F:protein dimerization activity"/>
    <property type="evidence" value="ECO:0007669"/>
    <property type="project" value="InterPro"/>
</dbReference>
<keyword evidence="5" id="KW-0028">Amino-acid biosynthesis</keyword>
<dbReference type="Gene3D" id="3.40.50.720">
    <property type="entry name" value="NAD(P)-binding Rossmann-like Domain"/>
    <property type="match status" value="1"/>
</dbReference>
<dbReference type="Gene3D" id="3.30.360.10">
    <property type="entry name" value="Dihydrodipicolinate Reductase, domain 2"/>
    <property type="match status" value="1"/>
</dbReference>
<dbReference type="GO" id="GO:0050661">
    <property type="term" value="F:NADP binding"/>
    <property type="evidence" value="ECO:0007669"/>
    <property type="project" value="InterPro"/>
</dbReference>
<dbReference type="PROSITE" id="PS01103">
    <property type="entry name" value="ASD"/>
    <property type="match status" value="1"/>
</dbReference>
<dbReference type="NCBIfam" id="TIGR00978">
    <property type="entry name" value="asd_EA"/>
    <property type="match status" value="1"/>
</dbReference>
<evidence type="ECO:0000313" key="15">
    <source>
        <dbReference type="EMBL" id="KAF5321541.1"/>
    </source>
</evidence>
<dbReference type="FunFam" id="3.40.50.720:FF:000200">
    <property type="entry name" value="Aspartate-semialdehyde dehydrogenase"/>
    <property type="match status" value="1"/>
</dbReference>
<dbReference type="OrthoDB" id="1894490at2759"/>
<dbReference type="InterPro" id="IPR000319">
    <property type="entry name" value="Asp-semialdehyde_DH_CS"/>
</dbReference>
<accession>A0A8H5BEP8</accession>
<feature type="region of interest" description="Disordered" evidence="13">
    <location>
        <begin position="42"/>
        <end position="67"/>
    </location>
</feature>
<dbReference type="PANTHER" id="PTHR46718:SF1">
    <property type="entry name" value="ASPARTATE-SEMIALDEHYDE DEHYDROGENASE"/>
    <property type="match status" value="1"/>
</dbReference>
<dbReference type="InterPro" id="IPR005676">
    <property type="entry name" value="Asp_semi-ald_DH_pep-lack"/>
</dbReference>
<proteinExistence type="inferred from homology"/>
<dbReference type="SUPFAM" id="SSF51735">
    <property type="entry name" value="NAD(P)-binding Rossmann-fold domains"/>
    <property type="match status" value="1"/>
</dbReference>
<gene>
    <name evidence="15" type="ORF">D9619_000205</name>
</gene>
<keyword evidence="6" id="KW-0791">Threonine biosynthesis</keyword>
<dbReference type="EC" id="1.2.1.11" evidence="4"/>
<evidence type="ECO:0000259" key="14">
    <source>
        <dbReference type="SMART" id="SM00859"/>
    </source>
</evidence>
<evidence type="ECO:0000256" key="10">
    <source>
        <dbReference type="ARBA" id="ARBA00049864"/>
    </source>
</evidence>
<organism evidence="15 16">
    <name type="scientific">Psilocybe cf. subviscida</name>
    <dbReference type="NCBI Taxonomy" id="2480587"/>
    <lineage>
        <taxon>Eukaryota</taxon>
        <taxon>Fungi</taxon>
        <taxon>Dikarya</taxon>
        <taxon>Basidiomycota</taxon>
        <taxon>Agaricomycotina</taxon>
        <taxon>Agaricomycetes</taxon>
        <taxon>Agaricomycetidae</taxon>
        <taxon>Agaricales</taxon>
        <taxon>Agaricineae</taxon>
        <taxon>Strophariaceae</taxon>
        <taxon>Psilocybe</taxon>
    </lineage>
</organism>
<dbReference type="SMART" id="SM00859">
    <property type="entry name" value="Semialdhyde_dh"/>
    <property type="match status" value="1"/>
</dbReference>
<dbReference type="GO" id="GO:0051287">
    <property type="term" value="F:NAD binding"/>
    <property type="evidence" value="ECO:0007669"/>
    <property type="project" value="InterPro"/>
</dbReference>
<dbReference type="InterPro" id="IPR012280">
    <property type="entry name" value="Semialdhyde_DH_dimer_dom"/>
</dbReference>
<dbReference type="CDD" id="cd02315">
    <property type="entry name" value="ScASADH_like_N"/>
    <property type="match status" value="1"/>
</dbReference>
<dbReference type="UniPathway" id="UPA00051">
    <property type="reaction ID" value="UER00464"/>
</dbReference>
<reference evidence="15 16" key="1">
    <citation type="journal article" date="2020" name="ISME J.">
        <title>Uncovering the hidden diversity of litter-decomposition mechanisms in mushroom-forming fungi.</title>
        <authorList>
            <person name="Floudas D."/>
            <person name="Bentzer J."/>
            <person name="Ahren D."/>
            <person name="Johansson T."/>
            <person name="Persson P."/>
            <person name="Tunlid A."/>
        </authorList>
    </citation>
    <scope>NUCLEOTIDE SEQUENCE [LARGE SCALE GENOMIC DNA]</scope>
    <source>
        <strain evidence="15 16">CBS 101986</strain>
    </source>
</reference>
<dbReference type="Pfam" id="PF01118">
    <property type="entry name" value="Semialdhyde_dh"/>
    <property type="match status" value="1"/>
</dbReference>
<evidence type="ECO:0000256" key="7">
    <source>
        <dbReference type="ARBA" id="ARBA00022857"/>
    </source>
</evidence>
<feature type="compositionally biased region" description="Polar residues" evidence="13">
    <location>
        <begin position="47"/>
        <end position="64"/>
    </location>
</feature>
<comment type="caution">
    <text evidence="15">The sequence shown here is derived from an EMBL/GenBank/DDBJ whole genome shotgun (WGS) entry which is preliminary data.</text>
</comment>
<evidence type="ECO:0000256" key="12">
    <source>
        <dbReference type="ARBA" id="ARBA00050041"/>
    </source>
</evidence>
<comment type="function">
    <text evidence="11">Catalyzes the NADPH-dependent formation of L-aspartate 4-semialdehyde (L-ASA) by the reductive dephosphorylation of 4-phospho-L-aspartate. Mediates the second step in the biosynthesis of amino acids that derive from aspartate (the aspartate family of amino acids), including methioinine and threonine, the latter of which is a precursor to isoleucine.</text>
</comment>
<evidence type="ECO:0000256" key="5">
    <source>
        <dbReference type="ARBA" id="ARBA00022605"/>
    </source>
</evidence>
<keyword evidence="7" id="KW-0521">NADP</keyword>
<evidence type="ECO:0000256" key="8">
    <source>
        <dbReference type="ARBA" id="ARBA00023002"/>
    </source>
</evidence>
<evidence type="ECO:0000256" key="6">
    <source>
        <dbReference type="ARBA" id="ARBA00022697"/>
    </source>
</evidence>
<evidence type="ECO:0000256" key="13">
    <source>
        <dbReference type="SAM" id="MobiDB-lite"/>
    </source>
</evidence>
<evidence type="ECO:0000313" key="16">
    <source>
        <dbReference type="Proteomes" id="UP000567179"/>
    </source>
</evidence>
<dbReference type="InterPro" id="IPR036291">
    <property type="entry name" value="NAD(P)-bd_dom_sf"/>
</dbReference>
<dbReference type="GO" id="GO:0004073">
    <property type="term" value="F:aspartate-semialdehyde dehydrogenase activity"/>
    <property type="evidence" value="ECO:0007669"/>
    <property type="project" value="UniProtKB-EC"/>
</dbReference>
<dbReference type="AlphaFoldDB" id="A0A8H5BEP8"/>
<dbReference type="Proteomes" id="UP000567179">
    <property type="component" value="Unassembled WGS sequence"/>
</dbReference>
<dbReference type="CDD" id="cd18130">
    <property type="entry name" value="ASADH_C_arch_fung_like"/>
    <property type="match status" value="1"/>
</dbReference>
<dbReference type="NCBIfam" id="NF006416">
    <property type="entry name" value="PRK08664.1"/>
    <property type="match status" value="1"/>
</dbReference>
<keyword evidence="8" id="KW-0560">Oxidoreductase</keyword>